<dbReference type="InterPro" id="IPR052336">
    <property type="entry name" value="MlaD_Phospholipid_Transporter"/>
</dbReference>
<organism evidence="2 3">
    <name type="scientific">Novacetimonas pomaceti</name>
    <dbReference type="NCBI Taxonomy" id="2021998"/>
    <lineage>
        <taxon>Bacteria</taxon>
        <taxon>Pseudomonadati</taxon>
        <taxon>Pseudomonadota</taxon>
        <taxon>Alphaproteobacteria</taxon>
        <taxon>Acetobacterales</taxon>
        <taxon>Acetobacteraceae</taxon>
        <taxon>Novacetimonas</taxon>
    </lineage>
</organism>
<dbReference type="Pfam" id="PF02470">
    <property type="entry name" value="MlaD"/>
    <property type="match status" value="1"/>
</dbReference>
<dbReference type="EMBL" id="NOXG01000005">
    <property type="protein sequence ID" value="PYD75861.1"/>
    <property type="molecule type" value="Genomic_DNA"/>
</dbReference>
<dbReference type="AlphaFoldDB" id="A0A318QED6"/>
<dbReference type="RefSeq" id="WP_110529375.1">
    <property type="nucleotide sequence ID" value="NZ_NOXG01000005.1"/>
</dbReference>
<name>A0A318QED6_9PROT</name>
<comment type="caution">
    <text evidence="2">The sequence shown here is derived from an EMBL/GenBank/DDBJ whole genome shotgun (WGS) entry which is preliminary data.</text>
</comment>
<sequence>MARERSGAIISSGLVLLVAAGFCAYARASQMGPDRAGRPLTARFISANGLKVGANVELGGVSVGRVTSIVLDPTTYMANVGFTVDRAVNLPANTSISIGSPSLTADMALMVQAGDSPKMLPPNATITDTHEPLSLEQQVSNYIFGNGGLPPDSSAP</sequence>
<dbReference type="PANTHER" id="PTHR33371">
    <property type="entry name" value="INTERMEMBRANE PHOSPHOLIPID TRANSPORT SYSTEM BINDING PROTEIN MLAD-RELATED"/>
    <property type="match status" value="1"/>
</dbReference>
<dbReference type="PANTHER" id="PTHR33371:SF4">
    <property type="entry name" value="INTERMEMBRANE PHOSPHOLIPID TRANSPORT SYSTEM BINDING PROTEIN MLAD"/>
    <property type="match status" value="1"/>
</dbReference>
<protein>
    <submittedName>
        <fullName evidence="2">Organic solvent ABC transporter substrate-binding protein</fullName>
    </submittedName>
</protein>
<accession>A0A318QED6</accession>
<proteinExistence type="predicted"/>
<dbReference type="Proteomes" id="UP000247609">
    <property type="component" value="Unassembled WGS sequence"/>
</dbReference>
<evidence type="ECO:0000259" key="1">
    <source>
        <dbReference type="Pfam" id="PF02470"/>
    </source>
</evidence>
<evidence type="ECO:0000313" key="3">
    <source>
        <dbReference type="Proteomes" id="UP000247609"/>
    </source>
</evidence>
<feature type="domain" description="Mce/MlaD" evidence="1">
    <location>
        <begin position="37"/>
        <end position="109"/>
    </location>
</feature>
<dbReference type="InterPro" id="IPR003399">
    <property type="entry name" value="Mce/MlaD"/>
</dbReference>
<reference evidence="2 3" key="1">
    <citation type="submission" date="2017-07" db="EMBL/GenBank/DDBJ databases">
        <title>A draft genome sequence of Komagataeibacter sp. T5K1.</title>
        <authorList>
            <person name="Skraban J."/>
            <person name="Cleenwerck I."/>
            <person name="Vandamme P."/>
            <person name="Trcek J."/>
        </authorList>
    </citation>
    <scope>NUCLEOTIDE SEQUENCE [LARGE SCALE GENOMIC DNA]</scope>
    <source>
        <strain evidence="2 3">T5K1</strain>
    </source>
</reference>
<gene>
    <name evidence="2" type="ORF">CFR71_07320</name>
</gene>
<evidence type="ECO:0000313" key="2">
    <source>
        <dbReference type="EMBL" id="PYD75861.1"/>
    </source>
</evidence>